<keyword evidence="9" id="KW-0547">Nucleotide-binding</keyword>
<feature type="binding site" evidence="9">
    <location>
        <position position="260"/>
    </location>
    <ligand>
        <name>sn-glycerol 3-phosphate</name>
        <dbReference type="ChEBI" id="CHEBI:57597"/>
    </ligand>
</feature>
<feature type="binding site" evidence="12">
    <location>
        <position position="144"/>
    </location>
    <ligand>
        <name>NAD(+)</name>
        <dbReference type="ChEBI" id="CHEBI:57540"/>
    </ligand>
</feature>
<dbReference type="SUPFAM" id="SSF48179">
    <property type="entry name" value="6-phosphogluconate dehydrogenase C-terminal domain-like"/>
    <property type="match status" value="1"/>
</dbReference>
<evidence type="ECO:0000256" key="13">
    <source>
        <dbReference type="RuleBase" id="RU000437"/>
    </source>
</evidence>
<evidence type="ECO:0000256" key="5">
    <source>
        <dbReference type="ARBA" id="ARBA00023027"/>
    </source>
</evidence>
<dbReference type="InterPro" id="IPR011128">
    <property type="entry name" value="G3P_DH_NAD-dep_N"/>
</dbReference>
<evidence type="ECO:0000259" key="15">
    <source>
        <dbReference type="Pfam" id="PF01210"/>
    </source>
</evidence>
<feature type="binding site" evidence="9">
    <location>
        <position position="195"/>
    </location>
    <ligand>
        <name>sn-glycerol 3-phosphate</name>
        <dbReference type="ChEBI" id="CHEBI:57597"/>
    </ligand>
</feature>
<organism evidence="17 18">
    <name type="scientific">Mesoplasma corruscae</name>
    <dbReference type="NCBI Taxonomy" id="216874"/>
    <lineage>
        <taxon>Bacteria</taxon>
        <taxon>Bacillati</taxon>
        <taxon>Mycoplasmatota</taxon>
        <taxon>Mollicutes</taxon>
        <taxon>Entomoplasmatales</taxon>
        <taxon>Entomoplasmataceae</taxon>
        <taxon>Mesoplasma</taxon>
    </lineage>
</organism>
<feature type="binding site" evidence="12">
    <location>
        <position position="259"/>
    </location>
    <ligand>
        <name>NAD(+)</name>
        <dbReference type="ChEBI" id="CHEBI:57540"/>
    </ligand>
</feature>
<evidence type="ECO:0000256" key="7">
    <source>
        <dbReference type="ARBA" id="ARBA00023209"/>
    </source>
</evidence>
<dbReference type="GO" id="GO:0051287">
    <property type="term" value="F:NAD binding"/>
    <property type="evidence" value="ECO:0007669"/>
    <property type="project" value="InterPro"/>
</dbReference>
<dbReference type="PANTHER" id="PTHR11728">
    <property type="entry name" value="GLYCEROL-3-PHOSPHATE DEHYDROGENASE"/>
    <property type="match status" value="1"/>
</dbReference>
<evidence type="ECO:0000256" key="12">
    <source>
        <dbReference type="PIRSR" id="PIRSR000114-3"/>
    </source>
</evidence>
<dbReference type="InterPro" id="IPR036291">
    <property type="entry name" value="NAD(P)-bd_dom_sf"/>
</dbReference>
<feature type="binding site" evidence="9">
    <location>
        <position position="258"/>
    </location>
    <ligand>
        <name>sn-glycerol 3-phosphate</name>
        <dbReference type="ChEBI" id="CHEBI:57597"/>
    </ligand>
</feature>
<dbReference type="EC" id="1.1.1.94" evidence="9"/>
<evidence type="ECO:0000256" key="6">
    <source>
        <dbReference type="ARBA" id="ARBA00023098"/>
    </source>
</evidence>
<feature type="binding site" evidence="11">
    <location>
        <position position="108"/>
    </location>
    <ligand>
        <name>substrate</name>
    </ligand>
</feature>
<keyword evidence="6 9" id="KW-0443">Lipid metabolism</keyword>
<evidence type="ECO:0000313" key="17">
    <source>
        <dbReference type="EMBL" id="PPE06474.1"/>
    </source>
</evidence>
<feature type="binding site" evidence="12">
    <location>
        <begin position="10"/>
        <end position="15"/>
    </location>
    <ligand>
        <name>NAD(+)</name>
        <dbReference type="ChEBI" id="CHEBI:57540"/>
    </ligand>
</feature>
<evidence type="ECO:0000256" key="10">
    <source>
        <dbReference type="PIRSR" id="PIRSR000114-1"/>
    </source>
</evidence>
<evidence type="ECO:0000256" key="3">
    <source>
        <dbReference type="ARBA" id="ARBA00022857"/>
    </source>
</evidence>
<dbReference type="EMBL" id="PHNF01000001">
    <property type="protein sequence ID" value="PPE06474.1"/>
    <property type="molecule type" value="Genomic_DNA"/>
</dbReference>
<dbReference type="Gene3D" id="1.10.1040.10">
    <property type="entry name" value="N-(1-d-carboxylethyl)-l-norvaline Dehydrogenase, domain 2"/>
    <property type="match status" value="1"/>
</dbReference>
<evidence type="ECO:0000256" key="1">
    <source>
        <dbReference type="ARBA" id="ARBA00011009"/>
    </source>
</evidence>
<gene>
    <name evidence="9 17" type="primary">gpsA</name>
    <name evidence="17" type="ORF">MCORR_v1c01020</name>
</gene>
<dbReference type="Pfam" id="PF01210">
    <property type="entry name" value="NAD_Gly3P_dh_N"/>
    <property type="match status" value="1"/>
</dbReference>
<comment type="subcellular location">
    <subcellularLocation>
        <location evidence="9">Cytoplasm</location>
    </subcellularLocation>
</comment>
<dbReference type="UniPathway" id="UPA00940"/>
<comment type="catalytic activity">
    <reaction evidence="9">
        <text>sn-glycerol 3-phosphate + NAD(+) = dihydroxyacetone phosphate + NADH + H(+)</text>
        <dbReference type="Rhea" id="RHEA:11092"/>
        <dbReference type="ChEBI" id="CHEBI:15378"/>
        <dbReference type="ChEBI" id="CHEBI:57540"/>
        <dbReference type="ChEBI" id="CHEBI:57597"/>
        <dbReference type="ChEBI" id="CHEBI:57642"/>
        <dbReference type="ChEBI" id="CHEBI:57945"/>
        <dbReference type="EC" id="1.1.1.94"/>
    </reaction>
</comment>
<dbReference type="GO" id="GO:0046168">
    <property type="term" value="P:glycerol-3-phosphate catabolic process"/>
    <property type="evidence" value="ECO:0007669"/>
    <property type="project" value="InterPro"/>
</dbReference>
<comment type="similarity">
    <text evidence="1 9 13">Belongs to the NAD-dependent glycerol-3-phosphate dehydrogenase family.</text>
</comment>
<keyword evidence="4 9" id="KW-0560">Oxidoreductase</keyword>
<feature type="binding site" evidence="9">
    <location>
        <position position="140"/>
    </location>
    <ligand>
        <name>sn-glycerol 3-phosphate</name>
        <dbReference type="ChEBI" id="CHEBI:57597"/>
    </ligand>
</feature>
<dbReference type="PROSITE" id="PS00957">
    <property type="entry name" value="NAD_G3PDH"/>
    <property type="match status" value="1"/>
</dbReference>
<dbReference type="RefSeq" id="WP_104206071.1">
    <property type="nucleotide sequence ID" value="NZ_PHNF01000001.1"/>
</dbReference>
<evidence type="ECO:0000313" key="18">
    <source>
        <dbReference type="Proteomes" id="UP000239785"/>
    </source>
</evidence>
<evidence type="ECO:0000256" key="2">
    <source>
        <dbReference type="ARBA" id="ARBA00022516"/>
    </source>
</evidence>
<comment type="caution">
    <text evidence="17">The sequence shown here is derived from an EMBL/GenBank/DDBJ whole genome shotgun (WGS) entry which is preliminary data.</text>
</comment>
<dbReference type="NCBIfam" id="NF000940">
    <property type="entry name" value="PRK00094.1-2"/>
    <property type="match status" value="1"/>
</dbReference>
<dbReference type="InterPro" id="IPR006109">
    <property type="entry name" value="G3P_DH_NAD-dep_C"/>
</dbReference>
<feature type="binding site" evidence="9">
    <location>
        <position position="108"/>
    </location>
    <ligand>
        <name>sn-glycerol 3-phosphate</name>
        <dbReference type="ChEBI" id="CHEBI:57597"/>
    </ligand>
</feature>
<evidence type="ECO:0000256" key="14">
    <source>
        <dbReference type="RuleBase" id="RU000439"/>
    </source>
</evidence>
<feature type="domain" description="Glycerol-3-phosphate dehydrogenase NAD-dependent C-terminal" evidence="16">
    <location>
        <begin position="184"/>
        <end position="324"/>
    </location>
</feature>
<feature type="binding site" evidence="11">
    <location>
        <begin position="259"/>
        <end position="260"/>
    </location>
    <ligand>
        <name>substrate</name>
    </ligand>
</feature>
<dbReference type="GO" id="GO:0046167">
    <property type="term" value="P:glycerol-3-phosphate biosynthetic process"/>
    <property type="evidence" value="ECO:0007669"/>
    <property type="project" value="UniProtKB-UniRule"/>
</dbReference>
<accession>A0A2S5RGL4</accession>
<feature type="binding site" evidence="9">
    <location>
        <position position="14"/>
    </location>
    <ligand>
        <name>NADPH</name>
        <dbReference type="ChEBI" id="CHEBI:57783"/>
    </ligand>
</feature>
<keyword evidence="5 9" id="KW-0520">NAD</keyword>
<sequence>MNSKNITIIGTGAYGTALANVLADNDHQVVMYGIVEKQVDDINIYHKNSTFFPNTNINKNIKATTSMIEALEKTEILILGVPTSAIKYVVEDIKKFHKRPMHIINTAKGLDEVNLDILSKSIISSFENSKVMKSYSSLFGPSIASEVVDRQPTAVMIASDNIQTASYLCDVFRNEYFYTYPSDDVPGCEIFAALKNAIAIGAGILKGFEAGDNAHGSLLTIGLNEMFLFAEKFGGKIQTALNFAGMGDLILTASSIKSRNFKLGLKIVEVNDAEFALESFPLTVEGVPTVKIAYEIGKKYEIDMNFFKIIYNILYNNTKPISLLNNVFKNVKLV</sequence>
<feature type="binding site" evidence="9">
    <location>
        <position position="248"/>
    </location>
    <ligand>
        <name>sn-glycerol 3-phosphate</name>
        <dbReference type="ChEBI" id="CHEBI:57597"/>
    </ligand>
</feature>
<dbReference type="Pfam" id="PF07479">
    <property type="entry name" value="NAD_Gly3P_dh_C"/>
    <property type="match status" value="1"/>
</dbReference>
<dbReference type="SUPFAM" id="SSF51735">
    <property type="entry name" value="NAD(P)-binding Rossmann-fold domains"/>
    <property type="match status" value="1"/>
</dbReference>
<keyword evidence="8 9" id="KW-1208">Phospholipid metabolism</keyword>
<dbReference type="GO" id="GO:0141153">
    <property type="term" value="F:glycerol-3-phosphate dehydrogenase (NADP+) activity"/>
    <property type="evidence" value="ECO:0007669"/>
    <property type="project" value="RHEA"/>
</dbReference>
<dbReference type="NCBIfam" id="NF000942">
    <property type="entry name" value="PRK00094.1-4"/>
    <property type="match status" value="1"/>
</dbReference>
<feature type="binding site" evidence="9">
    <location>
        <position position="108"/>
    </location>
    <ligand>
        <name>NADPH</name>
        <dbReference type="ChEBI" id="CHEBI:57783"/>
    </ligand>
</feature>
<dbReference type="PIRSF" id="PIRSF000114">
    <property type="entry name" value="Glycerol-3-P_dh"/>
    <property type="match status" value="1"/>
</dbReference>
<protein>
    <recommendedName>
        <fullName evidence="9">Glycerol-3-phosphate dehydrogenase [NAD(P)+]</fullName>
        <ecNumber evidence="9">1.1.1.94</ecNumber>
    </recommendedName>
    <alternativeName>
        <fullName evidence="9">NAD(P)(+)-dependent glycerol-3-phosphate dehydrogenase</fullName>
    </alternativeName>
    <alternativeName>
        <fullName evidence="9">NAD(P)H-dependent dihydroxyacetone-phosphate reductase</fullName>
    </alternativeName>
</protein>
<feature type="binding site" evidence="9">
    <location>
        <position position="259"/>
    </location>
    <ligand>
        <name>sn-glycerol 3-phosphate</name>
        <dbReference type="ChEBI" id="CHEBI:57597"/>
    </ligand>
</feature>
<dbReference type="Proteomes" id="UP000239785">
    <property type="component" value="Unassembled WGS sequence"/>
</dbReference>
<feature type="binding site" evidence="9">
    <location>
        <position position="142"/>
    </location>
    <ligand>
        <name>sn-glycerol 3-phosphate</name>
        <dbReference type="ChEBI" id="CHEBI:57597"/>
    </ligand>
</feature>
<dbReference type="OrthoDB" id="9812273at2"/>
<keyword evidence="9" id="KW-0963">Cytoplasm</keyword>
<evidence type="ECO:0000256" key="4">
    <source>
        <dbReference type="ARBA" id="ARBA00023002"/>
    </source>
</evidence>
<dbReference type="Gene3D" id="3.40.50.720">
    <property type="entry name" value="NAD(P)-binding Rossmann-like Domain"/>
    <property type="match status" value="1"/>
</dbReference>
<keyword evidence="7 9" id="KW-0594">Phospholipid biosynthesis</keyword>
<evidence type="ECO:0000256" key="9">
    <source>
        <dbReference type="HAMAP-Rule" id="MF_00394"/>
    </source>
</evidence>
<reference evidence="17 18" key="1">
    <citation type="submission" date="2017-11" db="EMBL/GenBank/DDBJ databases">
        <title>Genome sequence of Mesoplasma corruscae ELCA-2 (ATCC 49579).</title>
        <authorList>
            <person name="Lo W.-S."/>
            <person name="Kuo C.-H."/>
        </authorList>
    </citation>
    <scope>NUCLEOTIDE SEQUENCE [LARGE SCALE GENOMIC DNA]</scope>
    <source>
        <strain evidence="17 18">ELCA-2</strain>
    </source>
</reference>
<dbReference type="GO" id="GO:0008654">
    <property type="term" value="P:phospholipid biosynthetic process"/>
    <property type="evidence" value="ECO:0007669"/>
    <property type="project" value="UniProtKB-KW"/>
</dbReference>
<dbReference type="GO" id="GO:0005975">
    <property type="term" value="P:carbohydrate metabolic process"/>
    <property type="evidence" value="ECO:0007669"/>
    <property type="project" value="InterPro"/>
</dbReference>
<dbReference type="FunFam" id="3.40.50.720:FF:000019">
    <property type="entry name" value="Glycerol-3-phosphate dehydrogenase [NAD(P)+]"/>
    <property type="match status" value="1"/>
</dbReference>
<comment type="catalytic activity">
    <reaction evidence="9 14">
        <text>sn-glycerol 3-phosphate + NADP(+) = dihydroxyacetone phosphate + NADPH + H(+)</text>
        <dbReference type="Rhea" id="RHEA:11096"/>
        <dbReference type="ChEBI" id="CHEBI:15378"/>
        <dbReference type="ChEBI" id="CHEBI:57597"/>
        <dbReference type="ChEBI" id="CHEBI:57642"/>
        <dbReference type="ChEBI" id="CHEBI:57783"/>
        <dbReference type="ChEBI" id="CHEBI:58349"/>
        <dbReference type="EC" id="1.1.1.94"/>
    </reaction>
</comment>
<keyword evidence="2 9" id="KW-0444">Lipid biosynthesis</keyword>
<evidence type="ECO:0000256" key="11">
    <source>
        <dbReference type="PIRSR" id="PIRSR000114-2"/>
    </source>
</evidence>
<feature type="domain" description="Glycerol-3-phosphate dehydrogenase NAD-dependent N-terminal" evidence="15">
    <location>
        <begin position="5"/>
        <end position="164"/>
    </location>
</feature>
<evidence type="ECO:0000259" key="16">
    <source>
        <dbReference type="Pfam" id="PF07479"/>
    </source>
</evidence>
<dbReference type="GO" id="GO:0005829">
    <property type="term" value="C:cytosol"/>
    <property type="evidence" value="ECO:0007669"/>
    <property type="project" value="TreeGrafter"/>
</dbReference>
<name>A0A2S5RGL4_9MOLU</name>
<evidence type="ECO:0000256" key="8">
    <source>
        <dbReference type="ARBA" id="ARBA00023264"/>
    </source>
</evidence>
<feature type="active site" description="Proton acceptor" evidence="9 10">
    <location>
        <position position="195"/>
    </location>
</feature>
<comment type="caution">
    <text evidence="9">Lacks conserved residue(s) required for the propagation of feature annotation.</text>
</comment>
<feature type="binding site" evidence="9">
    <location>
        <position position="144"/>
    </location>
    <ligand>
        <name>NADPH</name>
        <dbReference type="ChEBI" id="CHEBI:57783"/>
    </ligand>
</feature>
<dbReference type="PRINTS" id="PR00077">
    <property type="entry name" value="GPDHDRGNASE"/>
</dbReference>
<comment type="function">
    <text evidence="9">Catalyzes the reduction of the glycolytic intermediate dihydroxyacetone phosphate (DHAP) to sn-glycerol 3-phosphate (G3P), the key precursor for phospholipid synthesis.</text>
</comment>
<comment type="pathway">
    <text evidence="9">Membrane lipid metabolism; glycerophospholipid metabolism.</text>
</comment>
<feature type="binding site" evidence="9">
    <location>
        <position position="259"/>
    </location>
    <ligand>
        <name>NADPH</name>
        <dbReference type="ChEBI" id="CHEBI:57783"/>
    </ligand>
</feature>
<dbReference type="InterPro" id="IPR013328">
    <property type="entry name" value="6PGD_dom2"/>
</dbReference>
<feature type="binding site" evidence="9">
    <location>
        <position position="285"/>
    </location>
    <ligand>
        <name>NADPH</name>
        <dbReference type="ChEBI" id="CHEBI:57783"/>
    </ligand>
</feature>
<dbReference type="PANTHER" id="PTHR11728:SF1">
    <property type="entry name" value="GLYCEROL-3-PHOSPHATE DEHYDROGENASE [NAD(+)] 2, CHLOROPLASTIC"/>
    <property type="match status" value="1"/>
</dbReference>
<proteinExistence type="inferred from homology"/>
<dbReference type="GO" id="GO:0006650">
    <property type="term" value="P:glycerophospholipid metabolic process"/>
    <property type="evidence" value="ECO:0007669"/>
    <property type="project" value="UniProtKB-UniRule"/>
</dbReference>
<dbReference type="HAMAP" id="MF_00394">
    <property type="entry name" value="NAD_Glyc3P_dehydrog"/>
    <property type="match status" value="1"/>
</dbReference>
<keyword evidence="18" id="KW-1185">Reference proteome</keyword>
<keyword evidence="3 9" id="KW-0521">NADP</keyword>
<dbReference type="InterPro" id="IPR006168">
    <property type="entry name" value="G3P_DH_NAD-dep"/>
</dbReference>
<dbReference type="InterPro" id="IPR008927">
    <property type="entry name" value="6-PGluconate_DH-like_C_sf"/>
</dbReference>
<dbReference type="GO" id="GO:0141152">
    <property type="term" value="F:glycerol-3-phosphate dehydrogenase (NAD+) activity"/>
    <property type="evidence" value="ECO:0007669"/>
    <property type="project" value="RHEA"/>
</dbReference>
<dbReference type="AlphaFoldDB" id="A0A2S5RGL4"/>